<evidence type="ECO:0000313" key="3">
    <source>
        <dbReference type="Proteomes" id="UP000655225"/>
    </source>
</evidence>
<dbReference type="GO" id="GO:0071277">
    <property type="term" value="P:cellular response to calcium ion"/>
    <property type="evidence" value="ECO:0007669"/>
    <property type="project" value="InterPro"/>
</dbReference>
<comment type="caution">
    <text evidence="2">The sequence shown here is derived from an EMBL/GenBank/DDBJ whole genome shotgun (WGS) entry which is preliminary data.</text>
</comment>
<sequence>MRRKEGKEKTEQMDLKLQQDPDKTQREIQNLLPCGSTKTRAWLKLGQPLLEPFASSLAWEPSTLLDDLNMRRKEGKEKTEQMDLKLQQDPDKTQKWEKTLQLLGIVGLGQTIYRRLASYEDTEDFKQDVRLLLAPVRFGAQAFSWAAGKLEPNRIGLPTSPLSSAVQNRVLQAAAKHGSQPSDTAEEMQDSSRESMTPVSENVDLSEA</sequence>
<protein>
    <submittedName>
        <fullName evidence="2">Uncharacterized protein</fullName>
    </submittedName>
</protein>
<dbReference type="Proteomes" id="UP000655225">
    <property type="component" value="Unassembled WGS sequence"/>
</dbReference>
<dbReference type="EMBL" id="JABCRI010000008">
    <property type="protein sequence ID" value="KAF8402393.1"/>
    <property type="molecule type" value="Genomic_DNA"/>
</dbReference>
<feature type="region of interest" description="Disordered" evidence="1">
    <location>
        <begin position="172"/>
        <end position="208"/>
    </location>
</feature>
<dbReference type="GO" id="GO:0009704">
    <property type="term" value="P:de-etiolation"/>
    <property type="evidence" value="ECO:0007669"/>
    <property type="project" value="InterPro"/>
</dbReference>
<dbReference type="PANTHER" id="PTHR34209">
    <property type="entry name" value="RHODANESE/CELL CYCLE CONTROL PHOSPHATASE SUPERFAMILY PROTEIN"/>
    <property type="match status" value="1"/>
</dbReference>
<evidence type="ECO:0000256" key="1">
    <source>
        <dbReference type="SAM" id="MobiDB-lite"/>
    </source>
</evidence>
<dbReference type="InterPro" id="IPR044690">
    <property type="entry name" value="CAS_plant"/>
</dbReference>
<dbReference type="OrthoDB" id="551300at2759"/>
<gene>
    <name evidence="2" type="ORF">HHK36_013348</name>
</gene>
<dbReference type="PANTHER" id="PTHR34209:SF3">
    <property type="entry name" value="RHODANESE_CELL CYCLE CONTROL PHOSPHATASE SUPERFAMILY PROTEIN"/>
    <property type="match status" value="1"/>
</dbReference>
<dbReference type="AlphaFoldDB" id="A0A835DFB6"/>
<name>A0A835DFB6_TETSI</name>
<accession>A0A835DFB6</accession>
<evidence type="ECO:0000313" key="2">
    <source>
        <dbReference type="EMBL" id="KAF8402393.1"/>
    </source>
</evidence>
<feature type="region of interest" description="Disordered" evidence="1">
    <location>
        <begin position="1"/>
        <end position="26"/>
    </location>
</feature>
<keyword evidence="3" id="KW-1185">Reference proteome</keyword>
<reference evidence="2 3" key="1">
    <citation type="submission" date="2020-04" db="EMBL/GenBank/DDBJ databases">
        <title>Plant Genome Project.</title>
        <authorList>
            <person name="Zhang R.-G."/>
        </authorList>
    </citation>
    <scope>NUCLEOTIDE SEQUENCE [LARGE SCALE GENOMIC DNA]</scope>
    <source>
        <strain evidence="2">YNK0</strain>
        <tissue evidence="2">Leaf</tissue>
    </source>
</reference>
<proteinExistence type="predicted"/>
<organism evidence="2 3">
    <name type="scientific">Tetracentron sinense</name>
    <name type="common">Spur-leaf</name>
    <dbReference type="NCBI Taxonomy" id="13715"/>
    <lineage>
        <taxon>Eukaryota</taxon>
        <taxon>Viridiplantae</taxon>
        <taxon>Streptophyta</taxon>
        <taxon>Embryophyta</taxon>
        <taxon>Tracheophyta</taxon>
        <taxon>Spermatophyta</taxon>
        <taxon>Magnoliopsida</taxon>
        <taxon>Trochodendrales</taxon>
        <taxon>Trochodendraceae</taxon>
        <taxon>Tetracentron</taxon>
    </lineage>
</organism>
<dbReference type="GO" id="GO:0090333">
    <property type="term" value="P:regulation of stomatal closure"/>
    <property type="evidence" value="ECO:0007669"/>
    <property type="project" value="InterPro"/>
</dbReference>